<dbReference type="GO" id="GO:0005737">
    <property type="term" value="C:cytoplasm"/>
    <property type="evidence" value="ECO:0007669"/>
    <property type="project" value="TreeGrafter"/>
</dbReference>
<dbReference type="GO" id="GO:0019346">
    <property type="term" value="P:transsulfuration"/>
    <property type="evidence" value="ECO:0007669"/>
    <property type="project" value="InterPro"/>
</dbReference>
<dbReference type="InterPro" id="IPR000277">
    <property type="entry name" value="Cys/Met-Metab_PyrdxlP-dep_enz"/>
</dbReference>
<keyword evidence="3" id="KW-0663">Pyridoxal phosphate</keyword>
<name>A0A6J7GD39_9ZZZZ</name>
<dbReference type="AlphaFoldDB" id="A0A6J7GD39"/>
<evidence type="ECO:0000256" key="4">
    <source>
        <dbReference type="SAM" id="Coils"/>
    </source>
</evidence>
<comment type="similarity">
    <text evidence="2">Belongs to the trans-sulfuration enzymes family.</text>
</comment>
<dbReference type="GO" id="GO:0004123">
    <property type="term" value="F:cystathionine gamma-lyase activity"/>
    <property type="evidence" value="ECO:0007669"/>
    <property type="project" value="TreeGrafter"/>
</dbReference>
<dbReference type="PANTHER" id="PTHR11808">
    <property type="entry name" value="TRANS-SULFURATION ENZYME FAMILY MEMBER"/>
    <property type="match status" value="1"/>
</dbReference>
<comment type="cofactor">
    <cofactor evidence="1">
        <name>pyridoxal 5'-phosphate</name>
        <dbReference type="ChEBI" id="CHEBI:597326"/>
    </cofactor>
</comment>
<dbReference type="GO" id="GO:0019343">
    <property type="term" value="P:cysteine biosynthetic process via cystathionine"/>
    <property type="evidence" value="ECO:0007669"/>
    <property type="project" value="TreeGrafter"/>
</dbReference>
<dbReference type="GO" id="GO:0003962">
    <property type="term" value="F:cystathionine gamma-synthase activity"/>
    <property type="evidence" value="ECO:0007669"/>
    <property type="project" value="TreeGrafter"/>
</dbReference>
<accession>A0A6J7GD39</accession>
<dbReference type="Gene3D" id="3.90.1150.10">
    <property type="entry name" value="Aspartate Aminotransferase, domain 1"/>
    <property type="match status" value="1"/>
</dbReference>
<dbReference type="PIRSF" id="PIRSF001434">
    <property type="entry name" value="CGS"/>
    <property type="match status" value="1"/>
</dbReference>
<dbReference type="InterPro" id="IPR015424">
    <property type="entry name" value="PyrdxlP-dep_Trfase"/>
</dbReference>
<proteinExistence type="inferred from homology"/>
<dbReference type="PANTHER" id="PTHR11808:SF15">
    <property type="entry name" value="CYSTATHIONINE GAMMA-LYASE"/>
    <property type="match status" value="1"/>
</dbReference>
<feature type="region of interest" description="Disordered" evidence="5">
    <location>
        <begin position="1"/>
        <end position="28"/>
    </location>
</feature>
<evidence type="ECO:0000256" key="2">
    <source>
        <dbReference type="ARBA" id="ARBA00009077"/>
    </source>
</evidence>
<dbReference type="SUPFAM" id="SSF53383">
    <property type="entry name" value="PLP-dependent transferases"/>
    <property type="match status" value="1"/>
</dbReference>
<keyword evidence="4" id="KW-0175">Coiled coil</keyword>
<evidence type="ECO:0000256" key="1">
    <source>
        <dbReference type="ARBA" id="ARBA00001933"/>
    </source>
</evidence>
<dbReference type="InterPro" id="IPR015422">
    <property type="entry name" value="PyrdxlP-dep_Trfase_small"/>
</dbReference>
<organism evidence="6">
    <name type="scientific">freshwater metagenome</name>
    <dbReference type="NCBI Taxonomy" id="449393"/>
    <lineage>
        <taxon>unclassified sequences</taxon>
        <taxon>metagenomes</taxon>
        <taxon>ecological metagenomes</taxon>
    </lineage>
</organism>
<dbReference type="InterPro" id="IPR054542">
    <property type="entry name" value="Cys_met_metab_PP"/>
</dbReference>
<evidence type="ECO:0000256" key="3">
    <source>
        <dbReference type="ARBA" id="ARBA00022898"/>
    </source>
</evidence>
<sequence>MRMSDPRHPATVAVNAGRPSQPGDPLNQPITPVSTYLAGGDSHYHRDATMPEHAFETVLGALEGGTALAVSSGQAAAGVIFDMLHVGAVVVAPLASYSGIQARLDELDFTGRIRLRRVDTADSAALAIACEGAQLLWLETPSNPLMEVTDIAMAAEIAHSAGALVAVDNTFATPILQRPLESGADFVIHSATKYLGGHSDLLLGAIVASDEDYVADFRTRRAQYGATCGALELFLAARGIRTLAIRMERHQSNAQALLDRLAAHRNVETVRYPGFSGVISIDIRGGAEAAERVCAATQLWFHATSLGSVESTLERRRRWAAESPLVPEGLIRLSVGIEDVDDLWHDLAQALDHA</sequence>
<protein>
    <submittedName>
        <fullName evidence="6">Unannotated protein</fullName>
    </submittedName>
</protein>
<dbReference type="PROSITE" id="PS00868">
    <property type="entry name" value="CYS_MET_METAB_PP"/>
    <property type="match status" value="1"/>
</dbReference>
<gene>
    <name evidence="6" type="ORF">UFOPK3610_00345</name>
</gene>
<dbReference type="EMBL" id="CAFBMR010000007">
    <property type="protein sequence ID" value="CAB4904794.1"/>
    <property type="molecule type" value="Genomic_DNA"/>
</dbReference>
<dbReference type="GO" id="GO:0030170">
    <property type="term" value="F:pyridoxal phosphate binding"/>
    <property type="evidence" value="ECO:0007669"/>
    <property type="project" value="InterPro"/>
</dbReference>
<dbReference type="InterPro" id="IPR015421">
    <property type="entry name" value="PyrdxlP-dep_Trfase_major"/>
</dbReference>
<evidence type="ECO:0000313" key="6">
    <source>
        <dbReference type="EMBL" id="CAB4904794.1"/>
    </source>
</evidence>
<dbReference type="Pfam" id="PF01053">
    <property type="entry name" value="Cys_Met_Meta_PP"/>
    <property type="match status" value="1"/>
</dbReference>
<dbReference type="Gene3D" id="3.40.640.10">
    <property type="entry name" value="Type I PLP-dependent aspartate aminotransferase-like (Major domain)"/>
    <property type="match status" value="1"/>
</dbReference>
<evidence type="ECO:0000256" key="5">
    <source>
        <dbReference type="SAM" id="MobiDB-lite"/>
    </source>
</evidence>
<feature type="coiled-coil region" evidence="4">
    <location>
        <begin position="240"/>
        <end position="267"/>
    </location>
</feature>
<reference evidence="6" key="1">
    <citation type="submission" date="2020-05" db="EMBL/GenBank/DDBJ databases">
        <authorList>
            <person name="Chiriac C."/>
            <person name="Salcher M."/>
            <person name="Ghai R."/>
            <person name="Kavagutti S V."/>
        </authorList>
    </citation>
    <scope>NUCLEOTIDE SEQUENCE</scope>
</reference>